<proteinExistence type="predicted"/>
<protein>
    <submittedName>
        <fullName evidence="1">Uncharacterized protein</fullName>
    </submittedName>
</protein>
<dbReference type="EMBL" id="JARBHB010000012">
    <property type="protein sequence ID" value="KAJ8871391.1"/>
    <property type="molecule type" value="Genomic_DNA"/>
</dbReference>
<sequence>MELLHVTIQLEPWHELKQAALRFLKGPRWFSGQTTYIPPTRFEFDYRWDCPRIFACWNSRRVFSGVSCFLRCCIPALLHTHLNHPHRLSKTSLVREVPEKTHLHDYHLQKSGVNRLGIEPQFTFVGGEQSYRSATAAPEKLEVIVNGLYLIFMISTLASHQSKPGSIPGRVTGFLPVVSVPDNAIGRRVFSGISRFPAPSFRRRTIFTSIILIGSQDIAAKSRPNLFTHFTHNFAV</sequence>
<reference evidence="1 2" key="1">
    <citation type="submission" date="2023-02" db="EMBL/GenBank/DDBJ databases">
        <title>LHISI_Scaffold_Assembly.</title>
        <authorList>
            <person name="Stuart O.P."/>
            <person name="Cleave R."/>
            <person name="Magrath M.J.L."/>
            <person name="Mikheyev A.S."/>
        </authorList>
    </citation>
    <scope>NUCLEOTIDE SEQUENCE [LARGE SCALE GENOMIC DNA]</scope>
    <source>
        <strain evidence="1">Daus_M_001</strain>
        <tissue evidence="1">Leg muscle</tissue>
    </source>
</reference>
<comment type="caution">
    <text evidence="1">The sequence shown here is derived from an EMBL/GenBank/DDBJ whole genome shotgun (WGS) entry which is preliminary data.</text>
</comment>
<gene>
    <name evidence="1" type="ORF">PR048_027708</name>
</gene>
<organism evidence="1 2">
    <name type="scientific">Dryococelus australis</name>
    <dbReference type="NCBI Taxonomy" id="614101"/>
    <lineage>
        <taxon>Eukaryota</taxon>
        <taxon>Metazoa</taxon>
        <taxon>Ecdysozoa</taxon>
        <taxon>Arthropoda</taxon>
        <taxon>Hexapoda</taxon>
        <taxon>Insecta</taxon>
        <taxon>Pterygota</taxon>
        <taxon>Neoptera</taxon>
        <taxon>Polyneoptera</taxon>
        <taxon>Phasmatodea</taxon>
        <taxon>Verophasmatodea</taxon>
        <taxon>Anareolatae</taxon>
        <taxon>Phasmatidae</taxon>
        <taxon>Eurycanthinae</taxon>
        <taxon>Dryococelus</taxon>
    </lineage>
</organism>
<accession>A0ABQ9GHA2</accession>
<evidence type="ECO:0000313" key="2">
    <source>
        <dbReference type="Proteomes" id="UP001159363"/>
    </source>
</evidence>
<name>A0ABQ9GHA2_9NEOP</name>
<evidence type="ECO:0000313" key="1">
    <source>
        <dbReference type="EMBL" id="KAJ8871391.1"/>
    </source>
</evidence>
<dbReference type="Proteomes" id="UP001159363">
    <property type="component" value="Chromosome 11"/>
</dbReference>
<keyword evidence="2" id="KW-1185">Reference proteome</keyword>